<comment type="caution">
    <text evidence="6">The sequence shown here is derived from an EMBL/GenBank/DDBJ whole genome shotgun (WGS) entry which is preliminary data.</text>
</comment>
<protein>
    <submittedName>
        <fullName evidence="6">3'-to-5' exoribonuclease RNase R</fullName>
    </submittedName>
</protein>
<evidence type="ECO:0000313" key="6">
    <source>
        <dbReference type="EMBL" id="EYF06877.1"/>
    </source>
</evidence>
<accession>A0A017TD76</accession>
<dbReference type="Gene3D" id="2.40.50.140">
    <property type="entry name" value="Nucleic acid-binding proteins"/>
    <property type="match status" value="2"/>
</dbReference>
<dbReference type="SMART" id="SM00955">
    <property type="entry name" value="RNB"/>
    <property type="match status" value="1"/>
</dbReference>
<name>A0A017TD76_9BACT</name>
<feature type="region of interest" description="Disordered" evidence="4">
    <location>
        <begin position="1"/>
        <end position="36"/>
    </location>
</feature>
<dbReference type="InterPro" id="IPR001900">
    <property type="entry name" value="RNase_II/R"/>
</dbReference>
<dbReference type="PROSITE" id="PS50126">
    <property type="entry name" value="S1"/>
    <property type="match status" value="1"/>
</dbReference>
<evidence type="ECO:0000256" key="4">
    <source>
        <dbReference type="SAM" id="MobiDB-lite"/>
    </source>
</evidence>
<evidence type="ECO:0000256" key="1">
    <source>
        <dbReference type="ARBA" id="ARBA00022722"/>
    </source>
</evidence>
<dbReference type="InterPro" id="IPR012340">
    <property type="entry name" value="NA-bd_OB-fold"/>
</dbReference>
<keyword evidence="2" id="KW-0378">Hydrolase</keyword>
<dbReference type="PANTHER" id="PTHR23355">
    <property type="entry name" value="RIBONUCLEASE"/>
    <property type="match status" value="1"/>
</dbReference>
<dbReference type="STRING" id="1192034.CAP_1574"/>
<dbReference type="SUPFAM" id="SSF50249">
    <property type="entry name" value="Nucleic acid-binding proteins"/>
    <property type="match status" value="2"/>
</dbReference>
<dbReference type="GO" id="GO:0004527">
    <property type="term" value="F:exonuclease activity"/>
    <property type="evidence" value="ECO:0007669"/>
    <property type="project" value="UniProtKB-KW"/>
</dbReference>
<keyword evidence="1" id="KW-0540">Nuclease</keyword>
<dbReference type="EMBL" id="ASRX01000014">
    <property type="protein sequence ID" value="EYF06877.1"/>
    <property type="molecule type" value="Genomic_DNA"/>
</dbReference>
<feature type="domain" description="S1 motif" evidence="5">
    <location>
        <begin position="572"/>
        <end position="651"/>
    </location>
</feature>
<sequence length="661" mass="70065">MHGRVQINPRGFGFLKPEPSDDPAQPERPTAFITPPDLNPFLDGDVVSATLVEGEPGRFTATHLGLVSRSRTELIGTVTFHGGRPHLRTDRDVANTDWPFRHGEGTELTEGAYVVATIVGHELSLARTVAVDVDQGLERCIVRHGLRATFPEEVVAEAAAKSREVLADLEAGAGADAGAGSGARAGESRWPARLGPRRDLRKLPTVTIDAASTRDIDDALAVIPAGADGALRVLVSIADVDAFVPEGSALDREAYARATSVYLAGRVVPMLPESISSQAASLIQGADRLALTAELRIDPEGVVTSVDLYESVIRSTARLTYDAVAELLATGHAAEVPAEVVPTLRWLRTAAARLSAVRASRGGVELHREEAYIALDEATRAPTSISARADTEAHRLIERLMVAANEAVAGWLVARGLPGVYRVHDEPEPERVAALAEYAHNFGIEAGFGPRLSLRGLAAFEAQVRGAAAAPAIRTVLGKALGPARYTSAPGLHFGLGAPLYLHFTSPIRRYADLAVHRVVKRYVQGERAMRAGDEAFAALGEHLNVQARRATKAEAERHRMLVARYFAGRVGEAIDGNVVAVKPFGLVVQMRGTGATGTIALDALKDGPYRPDAAMHALVGPGRRYAIGDPIRAVISATSEALGRVDLVPLAPLAPLEGAG</sequence>
<evidence type="ECO:0000313" key="7">
    <source>
        <dbReference type="Proteomes" id="UP000019678"/>
    </source>
</evidence>
<organism evidence="6 7">
    <name type="scientific">Chondromyces apiculatus DSM 436</name>
    <dbReference type="NCBI Taxonomy" id="1192034"/>
    <lineage>
        <taxon>Bacteria</taxon>
        <taxon>Pseudomonadati</taxon>
        <taxon>Myxococcota</taxon>
        <taxon>Polyangia</taxon>
        <taxon>Polyangiales</taxon>
        <taxon>Polyangiaceae</taxon>
        <taxon>Chondromyces</taxon>
    </lineage>
</organism>
<dbReference type="GO" id="GO:0006402">
    <property type="term" value="P:mRNA catabolic process"/>
    <property type="evidence" value="ECO:0007669"/>
    <property type="project" value="TreeGrafter"/>
</dbReference>
<dbReference type="eggNOG" id="COG0557">
    <property type="taxonomic scope" value="Bacteria"/>
</dbReference>
<dbReference type="PANTHER" id="PTHR23355:SF9">
    <property type="entry name" value="DIS3-LIKE EXONUCLEASE 2"/>
    <property type="match status" value="1"/>
</dbReference>
<dbReference type="Proteomes" id="UP000019678">
    <property type="component" value="Unassembled WGS sequence"/>
</dbReference>
<dbReference type="GO" id="GO:0005829">
    <property type="term" value="C:cytosol"/>
    <property type="evidence" value="ECO:0007669"/>
    <property type="project" value="TreeGrafter"/>
</dbReference>
<dbReference type="Pfam" id="PF08206">
    <property type="entry name" value="OB_RNB"/>
    <property type="match status" value="1"/>
</dbReference>
<keyword evidence="7" id="KW-1185">Reference proteome</keyword>
<evidence type="ECO:0000256" key="2">
    <source>
        <dbReference type="ARBA" id="ARBA00022801"/>
    </source>
</evidence>
<dbReference type="InterPro" id="IPR022966">
    <property type="entry name" value="RNase_II/R_CS"/>
</dbReference>
<keyword evidence="3" id="KW-0269">Exonuclease</keyword>
<dbReference type="InterPro" id="IPR013223">
    <property type="entry name" value="RNase_B_OB_dom"/>
</dbReference>
<dbReference type="GO" id="GO:0003723">
    <property type="term" value="F:RNA binding"/>
    <property type="evidence" value="ECO:0007669"/>
    <property type="project" value="InterPro"/>
</dbReference>
<dbReference type="InterPro" id="IPR050180">
    <property type="entry name" value="RNR_Ribonuclease"/>
</dbReference>
<evidence type="ECO:0000259" key="5">
    <source>
        <dbReference type="PROSITE" id="PS50126"/>
    </source>
</evidence>
<dbReference type="Pfam" id="PF00773">
    <property type="entry name" value="RNB"/>
    <property type="match status" value="1"/>
</dbReference>
<proteinExistence type="predicted"/>
<evidence type="ECO:0000256" key="3">
    <source>
        <dbReference type="ARBA" id="ARBA00022839"/>
    </source>
</evidence>
<dbReference type="InterPro" id="IPR003029">
    <property type="entry name" value="S1_domain"/>
</dbReference>
<dbReference type="AlphaFoldDB" id="A0A017TD76"/>
<dbReference type="GO" id="GO:0004540">
    <property type="term" value="F:RNA nuclease activity"/>
    <property type="evidence" value="ECO:0007669"/>
    <property type="project" value="InterPro"/>
</dbReference>
<gene>
    <name evidence="6" type="ORF">CAP_1574</name>
</gene>
<reference evidence="6 7" key="1">
    <citation type="submission" date="2013-05" db="EMBL/GenBank/DDBJ databases">
        <title>Genome assembly of Chondromyces apiculatus DSM 436.</title>
        <authorList>
            <person name="Sharma G."/>
            <person name="Khatri I."/>
            <person name="Kaur C."/>
            <person name="Mayilraj S."/>
            <person name="Subramanian S."/>
        </authorList>
    </citation>
    <scope>NUCLEOTIDE SEQUENCE [LARGE SCALE GENOMIC DNA]</scope>
    <source>
        <strain evidence="6 7">DSM 436</strain>
    </source>
</reference>
<dbReference type="PROSITE" id="PS01175">
    <property type="entry name" value="RIBONUCLEASE_II"/>
    <property type="match status" value="1"/>
</dbReference>